<dbReference type="PANTHER" id="PTHR12049">
    <property type="entry name" value="PROTEIN ARGININE METHYLTRANSFERASE NDUFAF7, MITOCHONDRIAL"/>
    <property type="match status" value="1"/>
</dbReference>
<dbReference type="GO" id="GO:0032981">
    <property type="term" value="P:mitochondrial respiratory chain complex I assembly"/>
    <property type="evidence" value="ECO:0007669"/>
    <property type="project" value="TreeGrafter"/>
</dbReference>
<dbReference type="AlphaFoldDB" id="A0A6J1BZ06"/>
<dbReference type="InterPro" id="IPR003788">
    <property type="entry name" value="NDUFAF7"/>
</dbReference>
<dbReference type="Gene3D" id="3.40.50.12710">
    <property type="match status" value="1"/>
</dbReference>
<keyword evidence="6 9" id="KW-0496">Mitochondrion</keyword>
<evidence type="ECO:0000313" key="12">
    <source>
        <dbReference type="RefSeq" id="XP_022134539.1"/>
    </source>
</evidence>
<evidence type="ECO:0000256" key="4">
    <source>
        <dbReference type="ARBA" id="ARBA00022679"/>
    </source>
</evidence>
<feature type="compositionally biased region" description="Basic and acidic residues" evidence="10">
    <location>
        <begin position="87"/>
        <end position="96"/>
    </location>
</feature>
<feature type="compositionally biased region" description="Polar residues" evidence="10">
    <location>
        <begin position="65"/>
        <end position="77"/>
    </location>
</feature>
<evidence type="ECO:0000256" key="7">
    <source>
        <dbReference type="ARBA" id="ARBA00048612"/>
    </source>
</evidence>
<evidence type="ECO:0000256" key="5">
    <source>
        <dbReference type="ARBA" id="ARBA00022946"/>
    </source>
</evidence>
<gene>
    <name evidence="12" type="primary">LOC111006757</name>
</gene>
<dbReference type="GO" id="GO:0035243">
    <property type="term" value="F:protein-arginine omega-N symmetric methyltransferase activity"/>
    <property type="evidence" value="ECO:0007669"/>
    <property type="project" value="UniProtKB-EC"/>
</dbReference>
<dbReference type="InterPro" id="IPR038375">
    <property type="entry name" value="NDUFAF7_sf"/>
</dbReference>
<dbReference type="FunFam" id="3.40.50.12710:FF:000001">
    <property type="entry name" value="Protein arginine methyltransferase NDUFAF7"/>
    <property type="match status" value="1"/>
</dbReference>
<comment type="similarity">
    <text evidence="2 9">Belongs to the NDUFAF7 family.</text>
</comment>
<dbReference type="RefSeq" id="XP_022134539.1">
    <property type="nucleotide sequence ID" value="XM_022278847.1"/>
</dbReference>
<dbReference type="OrthoDB" id="438553at2759"/>
<comment type="function">
    <text evidence="8">Arginine methyltransferase involved in the assembly or stability of mitochondrial NADH:ubiquinone oxidoreductase complex (complex I). Acts by mediating symmetric dimethylation of 'Arg-118' of NDUFS2 after it assembles into the complex I, stabilizing the early intermediate complex.</text>
</comment>
<evidence type="ECO:0000256" key="1">
    <source>
        <dbReference type="ARBA" id="ARBA00004173"/>
    </source>
</evidence>
<evidence type="ECO:0000313" key="11">
    <source>
        <dbReference type="Proteomes" id="UP000504603"/>
    </source>
</evidence>
<keyword evidence="5" id="KW-0809">Transit peptide</keyword>
<dbReference type="EC" id="2.1.1.320" evidence="9"/>
<keyword evidence="11" id="KW-1185">Reference proteome</keyword>
<sequence length="495" mass="54358">MLRQLLSRALARRLAADAHYCATPIFAPATAFIHRQSSLFSSSSSSQIPDGNVVRHLEDEDVFNRSLSSEPSTTVSIDRSGLCNPPEHSHEPSSDSELIKHLKGIIKFRGGPISIAEYMEEVLTNPKAGFYINRDVFGAEGDFITSPEVSQMFGEMVGVWAMCLWEQMGRPAKVNLVELGPGRGTLMADLLRGASKLKNFTESLHVHFVECSPALRKLQHSNMKCRDEDSTGDGVEKISVSTLAGTPVSWHSTLEQVPSGLPTILIAHEFYDALPVHQFQRTPRGWCEKMVDLAEDSTFKFVLSPQPTPATLYLMKRCKWSSSDEIAKLNQIEICPKAIELTQTIAERISSDGGGALIIDYGLNGVVSDSLQAIRKHKFVNILDNPGSADLSAYVDFPSIRHGAEEVSGDIAVYGPMTQSQFLGSLGINFRVEALLGNCTDEQAESLRTGYWRLVGEGEAPFWEGPDEEAPIGMGTRYMAMTIVNKNHGVPVPFL</sequence>
<keyword evidence="3 9" id="KW-0489">Methyltransferase</keyword>
<dbReference type="GeneID" id="111006757"/>
<comment type="catalytic activity">
    <reaction evidence="7 9">
        <text>L-arginyl-[protein] + 2 S-adenosyl-L-methionine = N(omega),N(omega)'-dimethyl-L-arginyl-[protein] + 2 S-adenosyl-L-homocysteine + 2 H(+)</text>
        <dbReference type="Rhea" id="RHEA:48108"/>
        <dbReference type="Rhea" id="RHEA-COMP:10532"/>
        <dbReference type="Rhea" id="RHEA-COMP:11992"/>
        <dbReference type="ChEBI" id="CHEBI:15378"/>
        <dbReference type="ChEBI" id="CHEBI:29965"/>
        <dbReference type="ChEBI" id="CHEBI:57856"/>
        <dbReference type="ChEBI" id="CHEBI:59789"/>
        <dbReference type="ChEBI" id="CHEBI:88221"/>
        <dbReference type="EC" id="2.1.1.320"/>
    </reaction>
</comment>
<dbReference type="GO" id="GO:0032259">
    <property type="term" value="P:methylation"/>
    <property type="evidence" value="ECO:0007669"/>
    <property type="project" value="UniProtKB-KW"/>
</dbReference>
<organism evidence="11 12">
    <name type="scientific">Momordica charantia</name>
    <name type="common">Bitter gourd</name>
    <name type="synonym">Balsam pear</name>
    <dbReference type="NCBI Taxonomy" id="3673"/>
    <lineage>
        <taxon>Eukaryota</taxon>
        <taxon>Viridiplantae</taxon>
        <taxon>Streptophyta</taxon>
        <taxon>Embryophyta</taxon>
        <taxon>Tracheophyta</taxon>
        <taxon>Spermatophyta</taxon>
        <taxon>Magnoliopsida</taxon>
        <taxon>eudicotyledons</taxon>
        <taxon>Gunneridae</taxon>
        <taxon>Pentapetalae</taxon>
        <taxon>rosids</taxon>
        <taxon>fabids</taxon>
        <taxon>Cucurbitales</taxon>
        <taxon>Cucurbitaceae</taxon>
        <taxon>Momordiceae</taxon>
        <taxon>Momordica</taxon>
    </lineage>
</organism>
<evidence type="ECO:0000256" key="9">
    <source>
        <dbReference type="RuleBase" id="RU364114"/>
    </source>
</evidence>
<evidence type="ECO:0000256" key="8">
    <source>
        <dbReference type="ARBA" id="ARBA00054758"/>
    </source>
</evidence>
<name>A0A6J1BZ06_MOMCH</name>
<dbReference type="KEGG" id="mcha:111006757"/>
<dbReference type="PANTHER" id="PTHR12049:SF7">
    <property type="entry name" value="PROTEIN ARGININE METHYLTRANSFERASE NDUFAF7, MITOCHONDRIAL"/>
    <property type="match status" value="1"/>
</dbReference>
<reference evidence="12" key="1">
    <citation type="submission" date="2025-08" db="UniProtKB">
        <authorList>
            <consortium name="RefSeq"/>
        </authorList>
    </citation>
    <scope>IDENTIFICATION</scope>
    <source>
        <strain evidence="12">OHB3-1</strain>
    </source>
</reference>
<protein>
    <recommendedName>
        <fullName evidence="9">Protein arginine methyltransferase NDUFAF7</fullName>
        <ecNumber evidence="9">2.1.1.320</ecNumber>
    </recommendedName>
</protein>
<dbReference type="GO" id="GO:0005739">
    <property type="term" value="C:mitochondrion"/>
    <property type="evidence" value="ECO:0007669"/>
    <property type="project" value="UniProtKB-SubCell"/>
</dbReference>
<dbReference type="Pfam" id="PF02636">
    <property type="entry name" value="Methyltransf_28"/>
    <property type="match status" value="1"/>
</dbReference>
<proteinExistence type="inferred from homology"/>
<accession>A0A6J1BZ06</accession>
<keyword evidence="4 9" id="KW-0808">Transferase</keyword>
<dbReference type="InterPro" id="IPR029063">
    <property type="entry name" value="SAM-dependent_MTases_sf"/>
</dbReference>
<dbReference type="SUPFAM" id="SSF53335">
    <property type="entry name" value="S-adenosyl-L-methionine-dependent methyltransferases"/>
    <property type="match status" value="1"/>
</dbReference>
<evidence type="ECO:0000256" key="2">
    <source>
        <dbReference type="ARBA" id="ARBA00005891"/>
    </source>
</evidence>
<evidence type="ECO:0000256" key="3">
    <source>
        <dbReference type="ARBA" id="ARBA00022603"/>
    </source>
</evidence>
<evidence type="ECO:0000256" key="10">
    <source>
        <dbReference type="SAM" id="MobiDB-lite"/>
    </source>
</evidence>
<feature type="region of interest" description="Disordered" evidence="10">
    <location>
        <begin position="65"/>
        <end position="96"/>
    </location>
</feature>
<dbReference type="Proteomes" id="UP000504603">
    <property type="component" value="Unplaced"/>
</dbReference>
<evidence type="ECO:0000256" key="6">
    <source>
        <dbReference type="ARBA" id="ARBA00023128"/>
    </source>
</evidence>
<comment type="subcellular location">
    <subcellularLocation>
        <location evidence="1 9">Mitochondrion</location>
    </subcellularLocation>
</comment>